<dbReference type="SUPFAM" id="SSF56317">
    <property type="entry name" value="Carbon-nitrogen hydrolase"/>
    <property type="match status" value="1"/>
</dbReference>
<dbReference type="InterPro" id="IPR036526">
    <property type="entry name" value="C-N_Hydrolase_sf"/>
</dbReference>
<accession>Q6D5A8</accession>
<evidence type="ECO:0000313" key="3">
    <source>
        <dbReference type="Proteomes" id="UP000007966"/>
    </source>
</evidence>
<dbReference type="STRING" id="218491.ECA2132"/>
<dbReference type="KEGG" id="eca:ECA2132"/>
<evidence type="ECO:0000313" key="2">
    <source>
        <dbReference type="EMBL" id="CAG75034.1"/>
    </source>
</evidence>
<dbReference type="AlphaFoldDB" id="Q6D5A8"/>
<dbReference type="RefSeq" id="WP_011093693.1">
    <property type="nucleotide sequence ID" value="NC_004547.2"/>
</dbReference>
<dbReference type="HOGENOM" id="CLU_1693801_0_0_6"/>
<organism evidence="2 3">
    <name type="scientific">Pectobacterium atrosepticum (strain SCRI 1043 / ATCC BAA-672)</name>
    <name type="common">Erwinia carotovora subsp. atroseptica</name>
    <dbReference type="NCBI Taxonomy" id="218491"/>
    <lineage>
        <taxon>Bacteria</taxon>
        <taxon>Pseudomonadati</taxon>
        <taxon>Pseudomonadota</taxon>
        <taxon>Gammaproteobacteria</taxon>
        <taxon>Enterobacterales</taxon>
        <taxon>Pectobacteriaceae</taxon>
        <taxon>Pectobacterium</taxon>
    </lineage>
</organism>
<feature type="domain" description="CN hydrolase" evidence="1">
    <location>
        <begin position="1"/>
        <end position="143"/>
    </location>
</feature>
<dbReference type="Proteomes" id="UP000007966">
    <property type="component" value="Chromosome"/>
</dbReference>
<dbReference type="InterPro" id="IPR003010">
    <property type="entry name" value="C-N_Hydrolase"/>
</dbReference>
<evidence type="ECO:0000259" key="1">
    <source>
        <dbReference type="PROSITE" id="PS50263"/>
    </source>
</evidence>
<name>Q6D5A8_PECAS</name>
<gene>
    <name evidence="2" type="ordered locus">ECA2132</name>
</gene>
<dbReference type="eggNOG" id="COG0388">
    <property type="taxonomic scope" value="Bacteria"/>
</dbReference>
<dbReference type="PROSITE" id="PS50263">
    <property type="entry name" value="CN_HYDROLASE"/>
    <property type="match status" value="1"/>
</dbReference>
<reference evidence="2" key="1">
    <citation type="submission" date="2004-02" db="EMBL/GenBank/DDBJ databases">
        <title>The genome sequence of the enterobacterial phytopathogen Erwinia carotovora subsp. atroseptica SCRI1043 and functional genomic identification of novel virulence factors.</title>
        <authorList>
            <person name="Bell K.S."/>
            <person name="Sebaihia M."/>
            <person name="Pritchard L."/>
            <person name="Holden M."/>
            <person name="Hyman L.J."/>
            <person name="Holeva M.C."/>
            <person name="Thomson N.R."/>
            <person name="Bentley S.D."/>
            <person name="Churcher C."/>
            <person name="Mungall K."/>
            <person name="Atkin R."/>
            <person name="Bason N."/>
            <person name="Brooks K."/>
            <person name="Chillingworth T."/>
            <person name="Clark K."/>
            <person name="Doggett J."/>
            <person name="Fraser A."/>
            <person name="Hance Z."/>
            <person name="Hauser H."/>
            <person name="Jagels K."/>
            <person name="Moule S."/>
            <person name="Norbertczak H."/>
            <person name="Ormond D."/>
            <person name="Price C."/>
            <person name="Quail M.A."/>
            <person name="Sanders M."/>
            <person name="Walker D."/>
            <person name="Whitehead S."/>
            <person name="Salmond G.P.C."/>
            <person name="Birch P.R.J."/>
            <person name="Barrell B.G."/>
            <person name="Parkhill J."/>
            <person name="Toth I.K."/>
        </authorList>
    </citation>
    <scope>NUCLEOTIDE SEQUENCE</scope>
    <source>
        <strain evidence="2">SCRI1043</strain>
    </source>
</reference>
<dbReference type="Gene3D" id="3.60.110.10">
    <property type="entry name" value="Carbon-nitrogen hydrolase"/>
    <property type="match status" value="1"/>
</dbReference>
<dbReference type="EMBL" id="BX950851">
    <property type="protein sequence ID" value="CAG75034.1"/>
    <property type="molecule type" value="Genomic_DNA"/>
</dbReference>
<keyword evidence="3" id="KW-1185">Reference proteome</keyword>
<sequence>MIIFQPEKETLFYSKRLLHPDEMPFFKQGMQQTTVSVEGKLIVPAICYESLQPIHALEAANLGADLYVTSVAKSSNGVVRAYAHYPEIAREYDMFILMANAVGHADNFICAGQSAIWDREGKLLIQADATHEALLILDTETDKVTIIEKDLLFQS</sequence>
<proteinExistence type="predicted"/>
<protein>
    <recommendedName>
        <fullName evidence="1">CN hydrolase domain-containing protein</fullName>
    </recommendedName>
</protein>
<dbReference type="Pfam" id="PF00795">
    <property type="entry name" value="CN_hydrolase"/>
    <property type="match status" value="1"/>
</dbReference>